<dbReference type="InterPro" id="IPR042095">
    <property type="entry name" value="SUMF_sf"/>
</dbReference>
<dbReference type="InterPro" id="IPR051043">
    <property type="entry name" value="Sulfatase_Mod_Factor_Kinase"/>
</dbReference>
<organism evidence="2 3">
    <name type="scientific">Palleronia pelagia</name>
    <dbReference type="NCBI Taxonomy" id="387096"/>
    <lineage>
        <taxon>Bacteria</taxon>
        <taxon>Pseudomonadati</taxon>
        <taxon>Pseudomonadota</taxon>
        <taxon>Alphaproteobacteria</taxon>
        <taxon>Rhodobacterales</taxon>
        <taxon>Roseobacteraceae</taxon>
        <taxon>Palleronia</taxon>
    </lineage>
</organism>
<dbReference type="PANTHER" id="PTHR23150:SF19">
    <property type="entry name" value="FORMYLGLYCINE-GENERATING ENZYME"/>
    <property type="match status" value="1"/>
</dbReference>
<evidence type="ECO:0000313" key="3">
    <source>
        <dbReference type="Proteomes" id="UP000199372"/>
    </source>
</evidence>
<dbReference type="AlphaFoldDB" id="A0A1H8H6W7"/>
<gene>
    <name evidence="2" type="ORF">SAMN04488011_104324</name>
</gene>
<sequence length="304" mass="32520">MAAVTKPRADGAATTPVQPADAATRAALANDLVAIPGGFFDMGARQSRFPGDHDAPRRRVKLAPFRISPVACTNAQFARFVAATGHVTLAEAEGWSSVFVGLLDRPDDWPQSPPGLPWWRRVEGACWRAPRGPGSVALDDHPVVHVTWHDAQAYCRWAGLCLPTEAQWERAARGGLDRRKFPWGSEMRPGGHIAMNVFEGAFPVPGPADTGSVPVTAFAPNGYGLYNTCGNVWEWVADRFADAPLPKGPLSDPTGPDTGPGRVQRGGSYLCHASYCDRYFVHSRTANDPGSPTGNAGFRVAAPA</sequence>
<dbReference type="InterPro" id="IPR005532">
    <property type="entry name" value="SUMF_dom"/>
</dbReference>
<dbReference type="Gene3D" id="3.90.1580.10">
    <property type="entry name" value="paralog of FGE (formylglycine-generating enzyme)"/>
    <property type="match status" value="1"/>
</dbReference>
<protein>
    <submittedName>
        <fullName evidence="2">Formylglycine-generating enzyme, required for sulfatase activity, contains SUMF1/FGE domain</fullName>
    </submittedName>
</protein>
<reference evidence="3" key="1">
    <citation type="submission" date="2016-10" db="EMBL/GenBank/DDBJ databases">
        <authorList>
            <person name="Varghese N."/>
            <person name="Submissions S."/>
        </authorList>
    </citation>
    <scope>NUCLEOTIDE SEQUENCE [LARGE SCALE GENOMIC DNA]</scope>
    <source>
        <strain evidence="3">DSM 26893</strain>
    </source>
</reference>
<keyword evidence="3" id="KW-1185">Reference proteome</keyword>
<dbReference type="Pfam" id="PF03781">
    <property type="entry name" value="FGE-sulfatase"/>
    <property type="match status" value="1"/>
</dbReference>
<accession>A0A1H8H6W7</accession>
<dbReference type="EMBL" id="FOCM01000004">
    <property type="protein sequence ID" value="SEN51497.1"/>
    <property type="molecule type" value="Genomic_DNA"/>
</dbReference>
<proteinExistence type="predicted"/>
<dbReference type="OrthoDB" id="9768004at2"/>
<dbReference type="InterPro" id="IPR016187">
    <property type="entry name" value="CTDL_fold"/>
</dbReference>
<evidence type="ECO:0000259" key="1">
    <source>
        <dbReference type="Pfam" id="PF03781"/>
    </source>
</evidence>
<evidence type="ECO:0000313" key="2">
    <source>
        <dbReference type="EMBL" id="SEN51497.1"/>
    </source>
</evidence>
<dbReference type="PANTHER" id="PTHR23150">
    <property type="entry name" value="SULFATASE MODIFYING FACTOR 1, 2"/>
    <property type="match status" value="1"/>
</dbReference>
<dbReference type="SUPFAM" id="SSF56436">
    <property type="entry name" value="C-type lectin-like"/>
    <property type="match status" value="1"/>
</dbReference>
<name>A0A1H8H6W7_9RHOB</name>
<feature type="domain" description="Sulfatase-modifying factor enzyme-like" evidence="1">
    <location>
        <begin position="30"/>
        <end position="301"/>
    </location>
</feature>
<dbReference type="GO" id="GO:0120147">
    <property type="term" value="F:formylglycine-generating oxidase activity"/>
    <property type="evidence" value="ECO:0007669"/>
    <property type="project" value="TreeGrafter"/>
</dbReference>
<dbReference type="Proteomes" id="UP000199372">
    <property type="component" value="Unassembled WGS sequence"/>
</dbReference>